<dbReference type="Gene3D" id="3.10.50.40">
    <property type="match status" value="1"/>
</dbReference>
<dbReference type="SUPFAM" id="SSF109998">
    <property type="entry name" value="Triger factor/SurA peptide-binding domain-like"/>
    <property type="match status" value="1"/>
</dbReference>
<gene>
    <name evidence="8" type="ORF">HJG54_14395</name>
</gene>
<name>A0AA96WJM0_9CYAN</name>
<dbReference type="PROSITE" id="PS50198">
    <property type="entry name" value="PPIC_PPIASE_2"/>
    <property type="match status" value="1"/>
</dbReference>
<dbReference type="InterPro" id="IPR000297">
    <property type="entry name" value="PPIase_PpiC"/>
</dbReference>
<reference evidence="8" key="1">
    <citation type="submission" date="2020-05" db="EMBL/GenBank/DDBJ databases">
        <authorList>
            <person name="Zhu T."/>
            <person name="Keshari N."/>
            <person name="Lu X."/>
        </authorList>
    </citation>
    <scope>NUCLEOTIDE SEQUENCE</scope>
    <source>
        <strain evidence="8">NK1-12</strain>
    </source>
</reference>
<dbReference type="SUPFAM" id="SSF54534">
    <property type="entry name" value="FKBP-like"/>
    <property type="match status" value="1"/>
</dbReference>
<dbReference type="EMBL" id="CP053586">
    <property type="protein sequence ID" value="WNZ26608.1"/>
    <property type="molecule type" value="Genomic_DNA"/>
</dbReference>
<evidence type="ECO:0000259" key="7">
    <source>
        <dbReference type="PROSITE" id="PS50198"/>
    </source>
</evidence>
<dbReference type="Pfam" id="PF00639">
    <property type="entry name" value="Rotamase"/>
    <property type="match status" value="1"/>
</dbReference>
<keyword evidence="5 6" id="KW-0413">Isomerase</keyword>
<accession>A0AA96WJM0</accession>
<evidence type="ECO:0000313" key="8">
    <source>
        <dbReference type="EMBL" id="WNZ26608.1"/>
    </source>
</evidence>
<comment type="catalytic activity">
    <reaction evidence="1">
        <text>[protein]-peptidylproline (omega=180) = [protein]-peptidylproline (omega=0)</text>
        <dbReference type="Rhea" id="RHEA:16237"/>
        <dbReference type="Rhea" id="RHEA-COMP:10747"/>
        <dbReference type="Rhea" id="RHEA-COMP:10748"/>
        <dbReference type="ChEBI" id="CHEBI:83833"/>
        <dbReference type="ChEBI" id="CHEBI:83834"/>
        <dbReference type="EC" id="5.2.1.8"/>
    </reaction>
</comment>
<evidence type="ECO:0000256" key="2">
    <source>
        <dbReference type="ARBA" id="ARBA00013194"/>
    </source>
</evidence>
<dbReference type="InterPro" id="IPR046357">
    <property type="entry name" value="PPIase_dom_sf"/>
</dbReference>
<organism evidence="8">
    <name type="scientific">Leptolyngbya sp. NK1-12</name>
    <dbReference type="NCBI Taxonomy" id="2547451"/>
    <lineage>
        <taxon>Bacteria</taxon>
        <taxon>Bacillati</taxon>
        <taxon>Cyanobacteriota</taxon>
        <taxon>Cyanophyceae</taxon>
        <taxon>Leptolyngbyales</taxon>
        <taxon>Leptolyngbyaceae</taxon>
        <taxon>Leptolyngbya group</taxon>
        <taxon>Leptolyngbya</taxon>
    </lineage>
</organism>
<evidence type="ECO:0000256" key="6">
    <source>
        <dbReference type="PROSITE-ProRule" id="PRU00278"/>
    </source>
</evidence>
<feature type="domain" description="PpiC" evidence="7">
    <location>
        <begin position="119"/>
        <end position="210"/>
    </location>
</feature>
<evidence type="ECO:0000256" key="1">
    <source>
        <dbReference type="ARBA" id="ARBA00000971"/>
    </source>
</evidence>
<dbReference type="PANTHER" id="PTHR47245:SF1">
    <property type="entry name" value="FOLDASE PROTEIN PRSA"/>
    <property type="match status" value="1"/>
</dbReference>
<evidence type="ECO:0000256" key="5">
    <source>
        <dbReference type="ARBA" id="ARBA00023235"/>
    </source>
</evidence>
<dbReference type="AlphaFoldDB" id="A0AA96WJM0"/>
<dbReference type="EC" id="5.2.1.8" evidence="2"/>
<keyword evidence="4 6" id="KW-0697">Rotamase</keyword>
<keyword evidence="3" id="KW-0732">Signal</keyword>
<dbReference type="PANTHER" id="PTHR47245">
    <property type="entry name" value="PEPTIDYLPROLYL ISOMERASE"/>
    <property type="match status" value="1"/>
</dbReference>
<dbReference type="InterPro" id="IPR027304">
    <property type="entry name" value="Trigger_fact/SurA_dom_sf"/>
</dbReference>
<sequence length="244" mass="28659">MVNFSGIPIQPEAIVDFLKQEVQLRSICEKILCSQIIEQAAQERQITVTPEEIQAEANRQRYQNRLESASATFAWLADQLITPTDWEAGIRKRLLSTKLAERLFAQDVDPYFAEHRLDFEQVTLYKIVVPYQQLAQELFYQIEEREISFYEAAHLYDIDESRRLKCGFEGRLYRWGLRPELAATIFGAQLGQVLGPLRGEQGFDLVLVEEFIVPDFNPEIRQQIIERMFREWLDSELNYLIHNR</sequence>
<proteinExistence type="predicted"/>
<protein>
    <recommendedName>
        <fullName evidence="2">peptidylprolyl isomerase</fullName>
        <ecNumber evidence="2">5.2.1.8</ecNumber>
    </recommendedName>
</protein>
<dbReference type="GO" id="GO:0003755">
    <property type="term" value="F:peptidyl-prolyl cis-trans isomerase activity"/>
    <property type="evidence" value="ECO:0007669"/>
    <property type="project" value="UniProtKB-KW"/>
</dbReference>
<evidence type="ECO:0000256" key="4">
    <source>
        <dbReference type="ARBA" id="ARBA00023110"/>
    </source>
</evidence>
<dbReference type="Gene3D" id="1.10.4030.10">
    <property type="entry name" value="Porin chaperone SurA, peptide-binding domain"/>
    <property type="match status" value="1"/>
</dbReference>
<dbReference type="InterPro" id="IPR050245">
    <property type="entry name" value="PrsA_foldase"/>
</dbReference>
<evidence type="ECO:0000256" key="3">
    <source>
        <dbReference type="ARBA" id="ARBA00022729"/>
    </source>
</evidence>